<sequence>MPNFRRGENLYDGQMSFITQICNPILQKAKSPQNCRYVLNVDAFDLASKLNGFYAPCDREIALCASYGRYGARLADDSA</sequence>
<dbReference type="EMBL" id="JAWDGP010000828">
    <property type="protein sequence ID" value="KAK3796917.1"/>
    <property type="molecule type" value="Genomic_DNA"/>
</dbReference>
<keyword evidence="2" id="KW-1185">Reference proteome</keyword>
<evidence type="ECO:0000313" key="2">
    <source>
        <dbReference type="Proteomes" id="UP001283361"/>
    </source>
</evidence>
<dbReference type="AlphaFoldDB" id="A0AAE1B1R2"/>
<organism evidence="1 2">
    <name type="scientific">Elysia crispata</name>
    <name type="common">lettuce slug</name>
    <dbReference type="NCBI Taxonomy" id="231223"/>
    <lineage>
        <taxon>Eukaryota</taxon>
        <taxon>Metazoa</taxon>
        <taxon>Spiralia</taxon>
        <taxon>Lophotrochozoa</taxon>
        <taxon>Mollusca</taxon>
        <taxon>Gastropoda</taxon>
        <taxon>Heterobranchia</taxon>
        <taxon>Euthyneura</taxon>
        <taxon>Panpulmonata</taxon>
        <taxon>Sacoglossa</taxon>
        <taxon>Placobranchoidea</taxon>
        <taxon>Plakobranchidae</taxon>
        <taxon>Elysia</taxon>
    </lineage>
</organism>
<name>A0AAE1B1R2_9GAST</name>
<proteinExistence type="predicted"/>
<gene>
    <name evidence="1" type="ORF">RRG08_032223</name>
</gene>
<reference evidence="1" key="1">
    <citation type="journal article" date="2023" name="G3 (Bethesda)">
        <title>A reference genome for the long-term kleptoplast-retaining sea slug Elysia crispata morphotype clarki.</title>
        <authorList>
            <person name="Eastman K.E."/>
            <person name="Pendleton A.L."/>
            <person name="Shaikh M.A."/>
            <person name="Suttiyut T."/>
            <person name="Ogas R."/>
            <person name="Tomko P."/>
            <person name="Gavelis G."/>
            <person name="Widhalm J.R."/>
            <person name="Wisecaver J.H."/>
        </authorList>
    </citation>
    <scope>NUCLEOTIDE SEQUENCE</scope>
    <source>
        <strain evidence="1">ECLA1</strain>
    </source>
</reference>
<accession>A0AAE1B1R2</accession>
<protein>
    <submittedName>
        <fullName evidence="1">Uncharacterized protein</fullName>
    </submittedName>
</protein>
<evidence type="ECO:0000313" key="1">
    <source>
        <dbReference type="EMBL" id="KAK3796917.1"/>
    </source>
</evidence>
<comment type="caution">
    <text evidence="1">The sequence shown here is derived from an EMBL/GenBank/DDBJ whole genome shotgun (WGS) entry which is preliminary data.</text>
</comment>
<dbReference type="Proteomes" id="UP001283361">
    <property type="component" value="Unassembled WGS sequence"/>
</dbReference>